<dbReference type="EMBL" id="KZ819917">
    <property type="protein sequence ID" value="PWN50586.1"/>
    <property type="molecule type" value="Genomic_DNA"/>
</dbReference>
<reference evidence="1 2" key="1">
    <citation type="journal article" date="2018" name="Mol. Biol. Evol.">
        <title>Broad Genomic Sampling Reveals a Smut Pathogenic Ancestry of the Fungal Clade Ustilaginomycotina.</title>
        <authorList>
            <person name="Kijpornyongpan T."/>
            <person name="Mondo S.J."/>
            <person name="Barry K."/>
            <person name="Sandor L."/>
            <person name="Lee J."/>
            <person name="Lipzen A."/>
            <person name="Pangilinan J."/>
            <person name="LaButti K."/>
            <person name="Hainaut M."/>
            <person name="Henrissat B."/>
            <person name="Grigoriev I.V."/>
            <person name="Spatafora J.W."/>
            <person name="Aime M.C."/>
        </authorList>
    </citation>
    <scope>NUCLEOTIDE SEQUENCE [LARGE SCALE GENOMIC DNA]</scope>
    <source>
        <strain evidence="1 2">SA 807</strain>
    </source>
</reference>
<evidence type="ECO:0000313" key="1">
    <source>
        <dbReference type="EMBL" id="PWN50586.1"/>
    </source>
</evidence>
<accession>A0ACD0NXV1</accession>
<dbReference type="Proteomes" id="UP000245626">
    <property type="component" value="Unassembled WGS sequence"/>
</dbReference>
<proteinExistence type="predicted"/>
<gene>
    <name evidence="1" type="ORF">IE53DRAFT_362263</name>
</gene>
<protein>
    <submittedName>
        <fullName evidence="1">Uncharacterized protein</fullName>
    </submittedName>
</protein>
<name>A0ACD0NXV1_9BASI</name>
<sequence>MSSLQSGDGRVAAISEQISQARSLRRKQSKLGAHQSNSHGGSGSGAGLWLSKGSSPNQSFTEEPEMQEEAGGVAIGDAESPHPILMTQPKTYHFPASLASGPMLGLEGLHPQRVTTSASSKSFISSDIDLDLSFDFVSSLEAKRPAPRPPSTPELAPEVHEPVQPILAQERTSEDESPILSSTPPKRSDMALSKVSPSPRGMSSAQWRSRKAPPAPLFLKNFSALQPGLATSENQGPSIFSPDTPLVTTPLSATRRGASMRPSSHLKNSSSSSSNGSVLRLSASSPRLPPPFPPPTDPLPTPGQEDKPFFSGNSTPTSSVSDHRPTKRISHVPNKSQHSFASRKTSDSRTGTIRTSMESFRTADSGVMDESLMEILADEENLKASETGAGNAIGLLLVADGGLRSDQPQVFEFSPSPTSSATFPTSVPGPASGTDSLSPQMAYAYESSPSQSHSSPHTPFSPLFSDPGTARTVESNATTYTEWGQGVNAMHSAGTDGRLSKIHENGTKPPAFSSKQTVPFGSDTMAADGQGAETFVKGRQQLTRERNQAEPVSRTASRPPLSETAEWIMAQRLERQARQRKAGASISSSSNSEERTDAEDEGTKTMIISTSTSSSSEADFEPGHSSRDTNEIEKAMSQLKRGSDGSTGPWPQSPLLLSPTLAECPIPPAPLEQIAASHFPSSARRVSEPRVLSAPAAEFDGALENKAAKLQRASQTGGETSAASQAQARFGLGLDLGVKLGSDNLVAGSGGLRKARSEMMLRPRASFSDQDHTTIEMDATNVETTIVNRVQEVPLHRGSSIVHGPGPGLGLDLEHGPEAKAERSLIEPEARIERTTMKHLDVSSAQGPGPLPASHSQTSSIDGFACNVTPAPMVVFHDQDFPSEAGPSGSFQVLSRRSRVPADVPVTISGDLDGMVDIYSIDAESKTKHQGSGSDLHRRTRWSSKIWSVASGGAFGLRGGSGSHQDSPARANTFTVRDRSRSRDRGPNAPPMRTLTLVSKRTRTETGGGNPAEDPTGSEPTSQGGLERLDGTVSAPATAHIASTSTFRSSPLNPSSEWSAAPPASAQMAEQASTSKTTKRQRRTSRIGYITSGNNADIRLDMGTHSRSNSVTDKEAQSSGSNNIFESIKSPRVAPSPSGFTPRLHFDSSSAWGLPAQAAIDREAELGAKEVLLPASTAVSSHHRNTALSMDTVGLGLGLEVDELQKSRDRLRLLTSQTMPGATLPHQYLSGEGNAMLRRRSMMNPTTNPALRAQGHRSSASVQPTATIFPSAWASGNKRSSMGSAAERMGHKRSARTRFAGDDGRVITDEDSDEGPHEPMSRPMSIFVPTSSIQAHLLRTAGIETYQSLAASKRRSTGGNLRPPLFGAPSNVLESATPSRSLFYAGFLGMPWLWLIGGWWLDENGEILSGSGTGSGEKVEFWQHEASLNRGGRSETATVDENMARTPSPADSTGTCIDYGPEATFGTSSPTTSTRPGSGLVHSYSVNTANGKTIRTAPSHATLASAYSQRTALSNVASSPETIPQTRAKSLASILDPQPEVALFQSPVRVVESPSLSSSVGNTASISQHSSNLRQLASMGILLEDERHCDLPRIRSRSNSSSLATPGASWTETLAPSPELDVSSPSNVTPLLASQCSSTRTIASSDLPPHLRRRPRGSGEWSTCQQAAVTPKSGRLTMTSMLQRWGKLESRRRFEQGEEEGSSDEAKLTNCAMPGPSQGLETIKALFRNLMGSSQGQGSSPTSSSARKGLFSTSTTSTAILSTLGLVLTNTSLSSLLSSTTRPQPDRHRSLTEAPGTNVVVNPDDRNGNQQHQTYMNLLMLESILRSSIKALVLFKMVRELGRA</sequence>
<keyword evidence="2" id="KW-1185">Reference proteome</keyword>
<evidence type="ECO:0000313" key="2">
    <source>
        <dbReference type="Proteomes" id="UP000245626"/>
    </source>
</evidence>
<organism evidence="1 2">
    <name type="scientific">Violaceomyces palustris</name>
    <dbReference type="NCBI Taxonomy" id="1673888"/>
    <lineage>
        <taxon>Eukaryota</taxon>
        <taxon>Fungi</taxon>
        <taxon>Dikarya</taxon>
        <taxon>Basidiomycota</taxon>
        <taxon>Ustilaginomycotina</taxon>
        <taxon>Ustilaginomycetes</taxon>
        <taxon>Violaceomycetales</taxon>
        <taxon>Violaceomycetaceae</taxon>
        <taxon>Violaceomyces</taxon>
    </lineage>
</organism>